<dbReference type="Proteomes" id="UP000327000">
    <property type="component" value="Unassembled WGS sequence"/>
</dbReference>
<dbReference type="PRINTS" id="PR00352">
    <property type="entry name" value="3FE4SFRDOXIN"/>
</dbReference>
<dbReference type="GO" id="GO:0005506">
    <property type="term" value="F:iron ion binding"/>
    <property type="evidence" value="ECO:0007669"/>
    <property type="project" value="UniProtKB-UniRule"/>
</dbReference>
<evidence type="ECO:0000256" key="7">
    <source>
        <dbReference type="ARBA" id="ARBA00023291"/>
    </source>
</evidence>
<dbReference type="GO" id="GO:0009055">
    <property type="term" value="F:electron transfer activity"/>
    <property type="evidence" value="ECO:0007669"/>
    <property type="project" value="UniProtKB-UniRule"/>
</dbReference>
<evidence type="ECO:0000313" key="9">
    <source>
        <dbReference type="EMBL" id="KAB7838656.1"/>
    </source>
</evidence>
<comment type="function">
    <text evidence="8">Ferredoxins are iron-sulfur proteins that transfer electrons in a wide variety of metabolic reactions.</text>
</comment>
<dbReference type="Pfam" id="PF13370">
    <property type="entry name" value="Fer4_13"/>
    <property type="match status" value="1"/>
</dbReference>
<evidence type="ECO:0000256" key="1">
    <source>
        <dbReference type="ARBA" id="ARBA00001927"/>
    </source>
</evidence>
<keyword evidence="3 8" id="KW-0479">Metal-binding</keyword>
<keyword evidence="5 8" id="KW-0408">Iron</keyword>
<evidence type="ECO:0000256" key="4">
    <source>
        <dbReference type="ARBA" id="ARBA00022982"/>
    </source>
</evidence>
<dbReference type="InterPro" id="IPR001080">
    <property type="entry name" value="3Fe4S_ferredoxin"/>
</dbReference>
<dbReference type="SUPFAM" id="SSF54862">
    <property type="entry name" value="4Fe-4S ferredoxins"/>
    <property type="match status" value="1"/>
</dbReference>
<keyword evidence="2 8" id="KW-0813">Transport</keyword>
<gene>
    <name evidence="9" type="ORF">FRZ00_22275</name>
</gene>
<proteinExistence type="predicted"/>
<keyword evidence="6 8" id="KW-0411">Iron-sulfur</keyword>
<reference evidence="9 10" key="1">
    <citation type="journal article" date="2019" name="Microb. Cell Fact.">
        <title>Exploring novel herbicidin analogues by transcriptional regulator overexpression and MS/MS molecular networking.</title>
        <authorList>
            <person name="Shi Y."/>
            <person name="Gu R."/>
            <person name="Li Y."/>
            <person name="Wang X."/>
            <person name="Ren W."/>
            <person name="Li X."/>
            <person name="Wang L."/>
            <person name="Xie Y."/>
            <person name="Hong B."/>
        </authorList>
    </citation>
    <scope>NUCLEOTIDE SEQUENCE [LARGE SCALE GENOMIC DNA]</scope>
    <source>
        <strain evidence="9 10">US-43</strain>
    </source>
</reference>
<dbReference type="Gene3D" id="3.30.70.20">
    <property type="match status" value="1"/>
</dbReference>
<dbReference type="OrthoDB" id="4557285at2"/>
<dbReference type="EMBL" id="VOKX01000080">
    <property type="protein sequence ID" value="KAB7838656.1"/>
    <property type="molecule type" value="Genomic_DNA"/>
</dbReference>
<accession>A0A5N5W5A5</accession>
<comment type="cofactor">
    <cofactor evidence="1">
        <name>[3Fe-4S] cluster</name>
        <dbReference type="ChEBI" id="CHEBI:21137"/>
    </cofactor>
</comment>
<comment type="caution">
    <text evidence="9">The sequence shown here is derived from an EMBL/GenBank/DDBJ whole genome shotgun (WGS) entry which is preliminary data.</text>
</comment>
<keyword evidence="7" id="KW-0003">3Fe-4S</keyword>
<dbReference type="GO" id="GO:0051538">
    <property type="term" value="F:3 iron, 4 sulfur cluster binding"/>
    <property type="evidence" value="ECO:0007669"/>
    <property type="project" value="UniProtKB-KW"/>
</dbReference>
<evidence type="ECO:0000256" key="6">
    <source>
        <dbReference type="ARBA" id="ARBA00023014"/>
    </source>
</evidence>
<dbReference type="AlphaFoldDB" id="A0A5N5W5A5"/>
<evidence type="ECO:0000256" key="5">
    <source>
        <dbReference type="ARBA" id="ARBA00023004"/>
    </source>
</evidence>
<protein>
    <recommendedName>
        <fullName evidence="8">Ferredoxin</fullName>
    </recommendedName>
</protein>
<name>A0A5N5W5A5_STRMB</name>
<sequence length="75" mass="7697">MVSRWSVEVDRGVCIGASVCANYAPGHFELADGKSRPLAAVIDPDDAVLDAAETCPVAALAVRDADSGALLAPEE</sequence>
<evidence type="ECO:0000256" key="3">
    <source>
        <dbReference type="ARBA" id="ARBA00022723"/>
    </source>
</evidence>
<keyword evidence="4 8" id="KW-0249">Electron transport</keyword>
<keyword evidence="10" id="KW-1185">Reference proteome</keyword>
<evidence type="ECO:0000256" key="2">
    <source>
        <dbReference type="ARBA" id="ARBA00022448"/>
    </source>
</evidence>
<organism evidence="9 10">
    <name type="scientific">Streptomyces mobaraensis</name>
    <name type="common">Streptoverticillium mobaraense</name>
    <dbReference type="NCBI Taxonomy" id="35621"/>
    <lineage>
        <taxon>Bacteria</taxon>
        <taxon>Bacillati</taxon>
        <taxon>Actinomycetota</taxon>
        <taxon>Actinomycetes</taxon>
        <taxon>Kitasatosporales</taxon>
        <taxon>Streptomycetaceae</taxon>
        <taxon>Streptomyces</taxon>
    </lineage>
</organism>
<dbReference type="PANTHER" id="PTHR36923">
    <property type="entry name" value="FERREDOXIN"/>
    <property type="match status" value="1"/>
</dbReference>
<dbReference type="PANTHER" id="PTHR36923:SF3">
    <property type="entry name" value="FERREDOXIN"/>
    <property type="match status" value="1"/>
</dbReference>
<evidence type="ECO:0000256" key="8">
    <source>
        <dbReference type="RuleBase" id="RU368020"/>
    </source>
</evidence>
<dbReference type="InterPro" id="IPR051269">
    <property type="entry name" value="Fe-S_cluster_ET"/>
</dbReference>
<evidence type="ECO:0000313" key="10">
    <source>
        <dbReference type="Proteomes" id="UP000327000"/>
    </source>
</evidence>